<evidence type="ECO:0000256" key="2">
    <source>
        <dbReference type="ARBA" id="ARBA00022741"/>
    </source>
</evidence>
<dbReference type="NCBIfam" id="NF033442">
    <property type="entry name" value="BREX_PglW"/>
    <property type="match status" value="1"/>
</dbReference>
<dbReference type="GO" id="GO:0004674">
    <property type="term" value="F:protein serine/threonine kinase activity"/>
    <property type="evidence" value="ECO:0007669"/>
    <property type="project" value="UniProtKB-KW"/>
</dbReference>
<dbReference type="eggNOG" id="COG0515">
    <property type="taxonomic scope" value="Bacteria"/>
</dbReference>
<evidence type="ECO:0000259" key="7">
    <source>
        <dbReference type="PROSITE" id="PS50011"/>
    </source>
</evidence>
<dbReference type="InterPro" id="IPR011009">
    <property type="entry name" value="Kinase-like_dom_sf"/>
</dbReference>
<keyword evidence="2 5" id="KW-0547">Nucleotide-binding</keyword>
<evidence type="ECO:0000256" key="3">
    <source>
        <dbReference type="ARBA" id="ARBA00022777"/>
    </source>
</evidence>
<dbReference type="Gene3D" id="1.10.150.20">
    <property type="entry name" value="5' to 3' exonuclease, C-terminal subdomain"/>
    <property type="match status" value="1"/>
</dbReference>
<evidence type="ECO:0000256" key="4">
    <source>
        <dbReference type="ARBA" id="ARBA00022840"/>
    </source>
</evidence>
<name>H8FWM6_MAGML</name>
<feature type="domain" description="NERD" evidence="8">
    <location>
        <begin position="14"/>
        <end position="131"/>
    </location>
</feature>
<proteinExistence type="predicted"/>
<dbReference type="SUPFAM" id="SSF56112">
    <property type="entry name" value="Protein kinase-like (PK-like)"/>
    <property type="match status" value="2"/>
</dbReference>
<dbReference type="PROSITE" id="PS50965">
    <property type="entry name" value="NERD"/>
    <property type="match status" value="1"/>
</dbReference>
<dbReference type="SUPFAM" id="SSF47789">
    <property type="entry name" value="C-terminal domain of RNA polymerase alpha subunit"/>
    <property type="match status" value="1"/>
</dbReference>
<feature type="domain" description="Protein kinase" evidence="7">
    <location>
        <begin position="213"/>
        <end position="487"/>
    </location>
</feature>
<comment type="caution">
    <text evidence="9">The sequence shown here is derived from an EMBL/GenBank/DDBJ whole genome shotgun (WGS) entry which is preliminary data.</text>
</comment>
<keyword evidence="1" id="KW-0808">Transferase</keyword>
<evidence type="ECO:0000256" key="6">
    <source>
        <dbReference type="SAM" id="MobiDB-lite"/>
    </source>
</evidence>
<dbReference type="InterPro" id="IPR017441">
    <property type="entry name" value="Protein_kinase_ATP_BS"/>
</dbReference>
<feature type="domain" description="Protein kinase" evidence="7">
    <location>
        <begin position="518"/>
        <end position="772"/>
    </location>
</feature>
<protein>
    <submittedName>
        <fullName evidence="9">Serine/threonine protein kinase</fullName>
    </submittedName>
</protein>
<evidence type="ECO:0000259" key="8">
    <source>
        <dbReference type="PROSITE" id="PS50965"/>
    </source>
</evidence>
<accession>H8FWM6</accession>
<dbReference type="RefSeq" id="WP_002730565.1">
    <property type="nucleotide sequence ID" value="NZ_CAHP01000042.1"/>
</dbReference>
<evidence type="ECO:0000256" key="5">
    <source>
        <dbReference type="PROSITE-ProRule" id="PRU10141"/>
    </source>
</evidence>
<keyword evidence="10" id="KW-1185">Reference proteome</keyword>
<dbReference type="Pfam" id="PF00069">
    <property type="entry name" value="Pkinase"/>
    <property type="match status" value="2"/>
</dbReference>
<sequence>MVMSAQRWSAIAESEFKWEQDALAFLRDHLPDIDPWHVWSNFEFIDDQGRVNEVDALVLSPRGLFLVEIKSRPGRVEGDAHSWTWVQDGRTSTYDNPYLLANRKAKRLKSLLDRQDAFRRARLPVPFVTAAIFLSSPTNDISALPLFVATNVFNRGRPGTVHDEGIIAALTGLVGPGRERNPNGDPAVRRTMKSAMETAGIRRSLRQRRIGDYELERLIEEGDDFQDFQGHHVAADVRRRIRIFQTPPGRSRDDVFKAVAREFQILEGISHPGILRASDFKDTERGPALVFDFDPKAVRLDFVLKEKALVDRLDVDQRLHLVRQLAETIRYAHDKRLTHRALVPQNVLVRDVAERFPRLQVMNWQLATREAGSTGGTLQQTLGTIHPGDHVDDPAKVYMAPEALQHASPPILADIFSLGAIAYHIFSGQPPAGSTVELVNKLRQGQGLMVADVMDGASAALVDLIRQATHPDVSRRLDSVEEFLAMLAKVEDAAAGQADEQVIDPAQAKAGDRLDGGFTVIRRLGRGSSADALLVNSDGSDEQLVLKVAIDSAYADRLGAEGEIIARLNHQSIVRHRQTLSISGRTALLMELAGDETLAVRLRRGERPSLDLARRWGEDLISAIDYLDEQGIAHRDIKPDNIGIRSNRKNTLHLVLFDFSLSKGSLDNIRAGTRPYLDPFLSLRRPPRWDLHAERFAVAITLYEMLTGSIPIWGDGASEPAVLDCEATLEPERFDPQVRDGMVAFFARALRRSPLERFDNAEEMLKVWRQVFEDMRTPVVSDESFDTIARRVTVQTPVAELGLGVEALDVLTRMGVETVRQLLGVSRLKLRYLSGVGDRIRKEIRLKAKRLAHLRPELVPGGTTSQDEAPSLAGSIDHLAASLLPKRPAGEDRAEDQAVSTYLGLEEASEPWLGVGAVAGRTGLSRVALAESLRQARSRWRDKAPLAKVRDDLLRLLEQEGKAVTAIEAARALLLQRGSLITDDRERMRLAQAVVRAAVDAEEMGAEPRFRWVSTPTVPLIASDTVIASAAVALGEAADELASLDPLASPQRVRERLVEGAGPDLLAVAAPQRLVRLAVALSARAALSTRQEIYPRGMPADQAIRLALSSLVGPAMLTRDQIWERVHSRYPESQPLPDRPALDSLLRAAGAELDWREASANGPAGYWRRTMGFDPSGSAQTQSRLGTFAPPDEESPDLADARKFEEKLVRVVADGGFLALALAPRRALAVARELEQRFGMIRFSIDALLLRAMKATAETNEVDWLIVRETDAAGPTTAEWQHLKTLADMAWPQVEAVLRAASGPVLLTDAGLIGRYDLVSRLDVLRGDCATATGPTGMVVLVPMMQPGMPAIEGKPVPVMPAQWAMVPEAWVENRHRAGRAA</sequence>
<keyword evidence="4 5" id="KW-0067">ATP-binding</keyword>
<feature type="binding site" evidence="5">
    <location>
        <position position="547"/>
    </location>
    <ligand>
        <name>ATP</name>
        <dbReference type="ChEBI" id="CHEBI:30616"/>
    </ligand>
</feature>
<dbReference type="SMART" id="SM00220">
    <property type="entry name" value="S_TKc"/>
    <property type="match status" value="1"/>
</dbReference>
<dbReference type="OrthoDB" id="9801841at2"/>
<dbReference type="PANTHER" id="PTHR43289:SF6">
    <property type="entry name" value="SERINE_THREONINE-PROTEIN KINASE NEKL-3"/>
    <property type="match status" value="1"/>
</dbReference>
<feature type="region of interest" description="Disordered" evidence="6">
    <location>
        <begin position="1178"/>
        <end position="1197"/>
    </location>
</feature>
<dbReference type="STRING" id="1150626.PHAMO_470014"/>
<dbReference type="Proteomes" id="UP000004169">
    <property type="component" value="Unassembled WGS sequence"/>
</dbReference>
<dbReference type="InterPro" id="IPR049832">
    <property type="entry name" value="BREX_PglW"/>
</dbReference>
<dbReference type="InterPro" id="IPR011528">
    <property type="entry name" value="NERD"/>
</dbReference>
<keyword evidence="9" id="KW-0723">Serine/threonine-protein kinase</keyword>
<dbReference type="GO" id="GO:0005524">
    <property type="term" value="F:ATP binding"/>
    <property type="evidence" value="ECO:0007669"/>
    <property type="project" value="UniProtKB-UniRule"/>
</dbReference>
<dbReference type="Pfam" id="PF08378">
    <property type="entry name" value="NERD"/>
    <property type="match status" value="1"/>
</dbReference>
<dbReference type="PROSITE" id="PS00107">
    <property type="entry name" value="PROTEIN_KINASE_ATP"/>
    <property type="match status" value="1"/>
</dbReference>
<dbReference type="PANTHER" id="PTHR43289">
    <property type="entry name" value="MITOGEN-ACTIVATED PROTEIN KINASE KINASE KINASE 20-RELATED"/>
    <property type="match status" value="1"/>
</dbReference>
<organism evidence="9 10">
    <name type="scientific">Magnetospirillum molischianum DSM 120</name>
    <dbReference type="NCBI Taxonomy" id="1150626"/>
    <lineage>
        <taxon>Bacteria</taxon>
        <taxon>Pseudomonadati</taxon>
        <taxon>Pseudomonadota</taxon>
        <taxon>Alphaproteobacteria</taxon>
        <taxon>Rhodospirillales</taxon>
        <taxon>Rhodospirillaceae</taxon>
        <taxon>Magnetospirillum</taxon>
    </lineage>
</organism>
<gene>
    <name evidence="9" type="ORF">PHAMO_470014</name>
</gene>
<dbReference type="Gene3D" id="1.10.510.10">
    <property type="entry name" value="Transferase(Phosphotransferase) domain 1"/>
    <property type="match status" value="2"/>
</dbReference>
<evidence type="ECO:0000313" key="10">
    <source>
        <dbReference type="Proteomes" id="UP000004169"/>
    </source>
</evidence>
<dbReference type="InterPro" id="IPR000719">
    <property type="entry name" value="Prot_kinase_dom"/>
</dbReference>
<evidence type="ECO:0000256" key="1">
    <source>
        <dbReference type="ARBA" id="ARBA00022679"/>
    </source>
</evidence>
<keyword evidence="3 9" id="KW-0418">Kinase</keyword>
<evidence type="ECO:0000313" key="9">
    <source>
        <dbReference type="EMBL" id="CCG42764.1"/>
    </source>
</evidence>
<reference evidence="9 10" key="1">
    <citation type="journal article" date="2012" name="J. Bacteriol.">
        <title>Draft Genome Sequence of the Purple Photosynthetic Bacterium Phaeospirillum molischianum DSM120, a Particularly Versatile Bacterium.</title>
        <authorList>
            <person name="Duquesne K."/>
            <person name="Prima V."/>
            <person name="Ji B."/>
            <person name="Rouy Z."/>
            <person name="Medigue C."/>
            <person name="Talla E."/>
            <person name="Sturgis J.N."/>
        </authorList>
    </citation>
    <scope>NUCLEOTIDE SEQUENCE [LARGE SCALE GENOMIC DNA]</scope>
    <source>
        <strain evidence="10">DSM120</strain>
    </source>
</reference>
<dbReference type="PROSITE" id="PS50011">
    <property type="entry name" value="PROTEIN_KINASE_DOM"/>
    <property type="match status" value="2"/>
</dbReference>
<dbReference type="EMBL" id="CAHP01000042">
    <property type="protein sequence ID" value="CCG42764.1"/>
    <property type="molecule type" value="Genomic_DNA"/>
</dbReference>